<dbReference type="Pfam" id="PF02630">
    <property type="entry name" value="SCO1-SenC"/>
    <property type="match status" value="1"/>
</dbReference>
<evidence type="ECO:0000313" key="6">
    <source>
        <dbReference type="Proteomes" id="UP000535937"/>
    </source>
</evidence>
<feature type="binding site" evidence="2">
    <location>
        <position position="71"/>
    </location>
    <ligand>
        <name>Cu cation</name>
        <dbReference type="ChEBI" id="CHEBI:23378"/>
    </ligand>
</feature>
<dbReference type="InterPro" id="IPR036249">
    <property type="entry name" value="Thioredoxin-like_sf"/>
</dbReference>
<gene>
    <name evidence="5" type="ORF">FHS09_001987</name>
</gene>
<evidence type="ECO:0000313" key="5">
    <source>
        <dbReference type="EMBL" id="MBB3061154.1"/>
    </source>
</evidence>
<evidence type="ECO:0000256" key="1">
    <source>
        <dbReference type="ARBA" id="ARBA00010996"/>
    </source>
</evidence>
<dbReference type="Proteomes" id="UP000535937">
    <property type="component" value="Unassembled WGS sequence"/>
</dbReference>
<dbReference type="GO" id="GO:0046872">
    <property type="term" value="F:metal ion binding"/>
    <property type="evidence" value="ECO:0007669"/>
    <property type="project" value="UniProtKB-KW"/>
</dbReference>
<keyword evidence="4" id="KW-0732">Signal</keyword>
<proteinExistence type="inferred from homology"/>
<protein>
    <submittedName>
        <fullName evidence="5">Protein SCO1/2</fullName>
    </submittedName>
</protein>
<dbReference type="Gene3D" id="3.40.30.10">
    <property type="entry name" value="Glutaredoxin"/>
    <property type="match status" value="1"/>
</dbReference>
<dbReference type="InterPro" id="IPR003782">
    <property type="entry name" value="SCO1/SenC"/>
</dbReference>
<keyword evidence="2" id="KW-0479">Metal-binding</keyword>
<dbReference type="CDD" id="cd02968">
    <property type="entry name" value="SCO"/>
    <property type="match status" value="1"/>
</dbReference>
<feature type="signal peptide" evidence="4">
    <location>
        <begin position="1"/>
        <end position="21"/>
    </location>
</feature>
<dbReference type="AlphaFoldDB" id="A0A7W4ZAB1"/>
<feature type="chain" id="PRO_5030708302" evidence="4">
    <location>
        <begin position="22"/>
        <end position="199"/>
    </location>
</feature>
<comment type="caution">
    <text evidence="5">The sequence shown here is derived from an EMBL/GenBank/DDBJ whole genome shotgun (WGS) entry which is preliminary data.</text>
</comment>
<evidence type="ECO:0000256" key="2">
    <source>
        <dbReference type="PIRSR" id="PIRSR603782-1"/>
    </source>
</evidence>
<keyword evidence="2" id="KW-0186">Copper</keyword>
<dbReference type="PANTHER" id="PTHR12151">
    <property type="entry name" value="ELECTRON TRANSPORT PROTIN SCO1/SENC FAMILY MEMBER"/>
    <property type="match status" value="1"/>
</dbReference>
<accession>A0A7W4ZAB1</accession>
<feature type="disulfide bond" description="Redox-active" evidence="3">
    <location>
        <begin position="67"/>
        <end position="71"/>
    </location>
</feature>
<reference evidence="5 6" key="1">
    <citation type="submission" date="2020-08" db="EMBL/GenBank/DDBJ databases">
        <title>Genomic Encyclopedia of Type Strains, Phase III (KMG-III): the genomes of soil and plant-associated and newly described type strains.</title>
        <authorList>
            <person name="Whitman W."/>
        </authorList>
    </citation>
    <scope>NUCLEOTIDE SEQUENCE [LARGE SCALE GENOMIC DNA]</scope>
    <source>
        <strain evidence="5 6">CECT 8799</strain>
    </source>
</reference>
<feature type="binding site" evidence="2">
    <location>
        <position position="159"/>
    </location>
    <ligand>
        <name>Cu cation</name>
        <dbReference type="ChEBI" id="CHEBI:23378"/>
    </ligand>
</feature>
<organism evidence="5 6">
    <name type="scientific">Microbulbifer rhizosphaerae</name>
    <dbReference type="NCBI Taxonomy" id="1562603"/>
    <lineage>
        <taxon>Bacteria</taxon>
        <taxon>Pseudomonadati</taxon>
        <taxon>Pseudomonadota</taxon>
        <taxon>Gammaproteobacteria</taxon>
        <taxon>Cellvibrionales</taxon>
        <taxon>Microbulbiferaceae</taxon>
        <taxon>Microbulbifer</taxon>
    </lineage>
</organism>
<dbReference type="SUPFAM" id="SSF52833">
    <property type="entry name" value="Thioredoxin-like"/>
    <property type="match status" value="1"/>
</dbReference>
<dbReference type="EMBL" id="JACHWZ010000008">
    <property type="protein sequence ID" value="MBB3061154.1"/>
    <property type="molecule type" value="Genomic_DNA"/>
</dbReference>
<keyword evidence="3" id="KW-1015">Disulfide bond</keyword>
<name>A0A7W4ZAB1_9GAMM</name>
<dbReference type="PANTHER" id="PTHR12151:SF25">
    <property type="entry name" value="LINALOOL DEHYDRATASE_ISOMERASE DOMAIN-CONTAINING PROTEIN"/>
    <property type="match status" value="1"/>
</dbReference>
<dbReference type="RefSeq" id="WP_183459297.1">
    <property type="nucleotide sequence ID" value="NZ_JACHWZ010000008.1"/>
</dbReference>
<evidence type="ECO:0000256" key="4">
    <source>
        <dbReference type="SAM" id="SignalP"/>
    </source>
</evidence>
<comment type="similarity">
    <text evidence="1">Belongs to the SCO1/2 family.</text>
</comment>
<sequence length="199" mass="22250">MRVIWALVSCLILCGFSEAHGSGERTRIFKDSRPLPEFSLLDQHKRIYDLDRLKGRWTLIFIGFTSCPDVCPVTLMKLEAVRAELGLQFSPSRIPEIVFLAVDPQRDAPVLTEYLAHFHPDNVGITGPVEQIDTLVSGIGGFYRLGKPGRGNAHYDVTHTAAIAVISPKAELVAEISQPLDVQEVSKFLTRLIRKRKRS</sequence>
<feature type="binding site" evidence="2">
    <location>
        <position position="67"/>
    </location>
    <ligand>
        <name>Cu cation</name>
        <dbReference type="ChEBI" id="CHEBI:23378"/>
    </ligand>
</feature>
<keyword evidence="6" id="KW-1185">Reference proteome</keyword>
<evidence type="ECO:0000256" key="3">
    <source>
        <dbReference type="PIRSR" id="PIRSR603782-2"/>
    </source>
</evidence>